<feature type="domain" description="Cupin type-2" evidence="2">
    <location>
        <begin position="28"/>
        <end position="98"/>
    </location>
</feature>
<protein>
    <submittedName>
        <fullName evidence="3">Cupin domain-containing protein</fullName>
    </submittedName>
</protein>
<dbReference type="AlphaFoldDB" id="A0A4S4FGK4"/>
<organism evidence="3 4">
    <name type="scientific">Naasia lichenicola</name>
    <dbReference type="NCBI Taxonomy" id="2565933"/>
    <lineage>
        <taxon>Bacteria</taxon>
        <taxon>Bacillati</taxon>
        <taxon>Actinomycetota</taxon>
        <taxon>Actinomycetes</taxon>
        <taxon>Micrococcales</taxon>
        <taxon>Microbacteriaceae</taxon>
        <taxon>Naasia</taxon>
    </lineage>
</organism>
<evidence type="ECO:0000259" key="2">
    <source>
        <dbReference type="Pfam" id="PF07883"/>
    </source>
</evidence>
<gene>
    <name evidence="3" type="ORF">E6C64_18760</name>
</gene>
<evidence type="ECO:0000313" key="3">
    <source>
        <dbReference type="EMBL" id="THG28165.1"/>
    </source>
</evidence>
<feature type="region of interest" description="Disordered" evidence="1">
    <location>
        <begin position="116"/>
        <end position="142"/>
    </location>
</feature>
<dbReference type="InterPro" id="IPR013096">
    <property type="entry name" value="Cupin_2"/>
</dbReference>
<dbReference type="EMBL" id="SSSM01000007">
    <property type="protein sequence ID" value="THG28165.1"/>
    <property type="molecule type" value="Genomic_DNA"/>
</dbReference>
<dbReference type="Proteomes" id="UP000309133">
    <property type="component" value="Unassembled WGS sequence"/>
</dbReference>
<dbReference type="Gene3D" id="2.60.120.10">
    <property type="entry name" value="Jelly Rolls"/>
    <property type="match status" value="1"/>
</dbReference>
<comment type="caution">
    <text evidence="3">The sequence shown here is derived from an EMBL/GenBank/DDBJ whole genome shotgun (WGS) entry which is preliminary data.</text>
</comment>
<evidence type="ECO:0000313" key="4">
    <source>
        <dbReference type="Proteomes" id="UP000309133"/>
    </source>
</evidence>
<dbReference type="CDD" id="cd02208">
    <property type="entry name" value="cupin_RmlC-like"/>
    <property type="match status" value="1"/>
</dbReference>
<proteinExistence type="predicted"/>
<dbReference type="SUPFAM" id="SSF51182">
    <property type="entry name" value="RmlC-like cupins"/>
    <property type="match status" value="1"/>
</dbReference>
<dbReference type="OrthoDB" id="5639206at2"/>
<keyword evidence="4" id="KW-1185">Reference proteome</keyword>
<feature type="compositionally biased region" description="Basic residues" evidence="1">
    <location>
        <begin position="132"/>
        <end position="142"/>
    </location>
</feature>
<evidence type="ECO:0000256" key="1">
    <source>
        <dbReference type="SAM" id="MobiDB-lite"/>
    </source>
</evidence>
<accession>A0A4S4FGK4</accession>
<dbReference type="InterPro" id="IPR011051">
    <property type="entry name" value="RmlC_Cupin_sf"/>
</dbReference>
<dbReference type="InterPro" id="IPR014710">
    <property type="entry name" value="RmlC-like_jellyroll"/>
</dbReference>
<sequence>MPEKPDVTAPDGSEVRLLASSASGSLSHFTLQPGQVSAAIVHRTVTEMWFVLSGSGRIWRSLDGDESVTELEADMALDLPVGTRFQFRCDGGAPLRIVGVTMPPWPGDDEAVPTHGMWDSPMTGPVDTTPGHHARPRRDRRG</sequence>
<name>A0A4S4FGK4_9MICO</name>
<dbReference type="Pfam" id="PF07883">
    <property type="entry name" value="Cupin_2"/>
    <property type="match status" value="1"/>
</dbReference>
<reference evidence="3 4" key="1">
    <citation type="submission" date="2019-04" db="EMBL/GenBank/DDBJ databases">
        <authorList>
            <person name="Jiang L."/>
        </authorList>
    </citation>
    <scope>NUCLEOTIDE SEQUENCE [LARGE SCALE GENOMIC DNA]</scope>
    <source>
        <strain evidence="3 4">YIM 131853</strain>
    </source>
</reference>